<gene>
    <name evidence="3" type="ORF">CEW89_03270</name>
</gene>
<proteinExistence type="predicted"/>
<evidence type="ECO:0000313" key="3">
    <source>
        <dbReference type="EMBL" id="ATG46667.1"/>
    </source>
</evidence>
<dbReference type="InterPro" id="IPR013783">
    <property type="entry name" value="Ig-like_fold"/>
</dbReference>
<protein>
    <recommendedName>
        <fullName evidence="2">LysM domain-containing protein</fullName>
    </recommendedName>
</protein>
<dbReference type="AlphaFoldDB" id="A0A291G931"/>
<name>A0A291G931_9RHOB</name>
<dbReference type="SMART" id="SM00257">
    <property type="entry name" value="LysM"/>
    <property type="match status" value="1"/>
</dbReference>
<dbReference type="InterPro" id="IPR036779">
    <property type="entry name" value="LysM_dom_sf"/>
</dbReference>
<evidence type="ECO:0000313" key="4">
    <source>
        <dbReference type="Proteomes" id="UP000217935"/>
    </source>
</evidence>
<organism evidence="3 4">
    <name type="scientific">Celeribacter ethanolicus</name>
    <dbReference type="NCBI Taxonomy" id="1758178"/>
    <lineage>
        <taxon>Bacteria</taxon>
        <taxon>Pseudomonadati</taxon>
        <taxon>Pseudomonadota</taxon>
        <taxon>Alphaproteobacteria</taxon>
        <taxon>Rhodobacterales</taxon>
        <taxon>Roseobacteraceae</taxon>
        <taxon>Celeribacter</taxon>
    </lineage>
</organism>
<keyword evidence="1" id="KW-1133">Transmembrane helix</keyword>
<sequence>MAKQNAWMMPAAGVGAAVLVAAIGAVLYLGRPMEEEALPQPVAVVPEPATGDNGTIESAEAVPTPAQILPRFDLVRIPPDGLATVAGQAEPGTEVHILVDGTEVTSAEANERGEFVALFGLDASGTAREMQLVSGTGAGALASAESVIVAPASPADTVVAEAQQRPDATSPDEVPDEVGAEAIETAGGAPLAASGAGTSIAQKILDGNGNVVSPVAPTVLMADDEGVKVLQQDGTAPGALHIDAVSYDPEGRVFVSGRAEPGAALRLYLDQALIAHTQIGKDGQWRTELKHVAAGRYALRADQVDAWGAVVSRAEIPFHREEVALLAQIAGETTEAEPRQETGVAETVEVPEVTPPASRIASVTVQPGNTLWGIASTRYGDGFLYVRVFDANRDQIRNPDLIYPGQIFQLPEE</sequence>
<keyword evidence="1" id="KW-0812">Transmembrane</keyword>
<dbReference type="RefSeq" id="WP_096804890.1">
    <property type="nucleotide sequence ID" value="NZ_CP022196.1"/>
</dbReference>
<dbReference type="Gene3D" id="3.10.350.10">
    <property type="entry name" value="LysM domain"/>
    <property type="match status" value="1"/>
</dbReference>
<dbReference type="Pfam" id="PF01476">
    <property type="entry name" value="LysM"/>
    <property type="match status" value="1"/>
</dbReference>
<reference evidence="3 4" key="1">
    <citation type="submission" date="2017-06" db="EMBL/GenBank/DDBJ databases">
        <title>Celeribacter sp. TSPH2 complete genome sequence.</title>
        <authorList>
            <person name="Woo J.-H."/>
            <person name="Kim H.-S."/>
        </authorList>
    </citation>
    <scope>NUCLEOTIDE SEQUENCE [LARGE SCALE GENOMIC DNA]</scope>
    <source>
        <strain evidence="3 4">TSPH2</strain>
    </source>
</reference>
<feature type="domain" description="LysM" evidence="2">
    <location>
        <begin position="361"/>
        <end position="410"/>
    </location>
</feature>
<dbReference type="PANTHER" id="PTHR34700">
    <property type="entry name" value="POTASSIUM BINDING PROTEIN KBP"/>
    <property type="match status" value="1"/>
</dbReference>
<dbReference type="InterPro" id="IPR052196">
    <property type="entry name" value="Bact_Kbp"/>
</dbReference>
<dbReference type="OrthoDB" id="370541at2"/>
<dbReference type="PANTHER" id="PTHR34700:SF4">
    <property type="entry name" value="PHAGE-LIKE ELEMENT PBSX PROTEIN XKDP"/>
    <property type="match status" value="1"/>
</dbReference>
<dbReference type="Proteomes" id="UP000217935">
    <property type="component" value="Chromosome"/>
</dbReference>
<dbReference type="KEGG" id="ceh:CEW89_03270"/>
<evidence type="ECO:0000259" key="2">
    <source>
        <dbReference type="PROSITE" id="PS51782"/>
    </source>
</evidence>
<dbReference type="EMBL" id="CP022196">
    <property type="protein sequence ID" value="ATG46667.1"/>
    <property type="molecule type" value="Genomic_DNA"/>
</dbReference>
<dbReference type="PROSITE" id="PS51782">
    <property type="entry name" value="LYSM"/>
    <property type="match status" value="1"/>
</dbReference>
<keyword evidence="1" id="KW-0472">Membrane</keyword>
<evidence type="ECO:0000256" key="1">
    <source>
        <dbReference type="SAM" id="Phobius"/>
    </source>
</evidence>
<dbReference type="STRING" id="1758178.GCA_001550095_02181"/>
<dbReference type="CDD" id="cd00118">
    <property type="entry name" value="LysM"/>
    <property type="match status" value="1"/>
</dbReference>
<dbReference type="InterPro" id="IPR018392">
    <property type="entry name" value="LysM"/>
</dbReference>
<keyword evidence="4" id="KW-1185">Reference proteome</keyword>
<feature type="transmembrane region" description="Helical" evidence="1">
    <location>
        <begin position="6"/>
        <end position="29"/>
    </location>
</feature>
<dbReference type="Gene3D" id="2.60.40.10">
    <property type="entry name" value="Immunoglobulins"/>
    <property type="match status" value="1"/>
</dbReference>
<accession>A0A291G931</accession>